<dbReference type="Proteomes" id="UP000291236">
    <property type="component" value="Chromosome"/>
</dbReference>
<gene>
    <name evidence="1" type="ORF">JCM31447_21810</name>
</gene>
<evidence type="ECO:0000313" key="1">
    <source>
        <dbReference type="EMBL" id="BBH53733.1"/>
    </source>
</evidence>
<proteinExistence type="predicted"/>
<dbReference type="AlphaFoldDB" id="A0A4P2VKB7"/>
<sequence length="48" mass="5518">MNEVDLSKKKKSTAKWAKNLFALNKNKKYSLEMLSKVTGTKPVTIIKY</sequence>
<accession>A0A4P2VKB7</accession>
<dbReference type="EMBL" id="AP019368">
    <property type="protein sequence ID" value="BBH53733.1"/>
    <property type="molecule type" value="Genomic_DNA"/>
</dbReference>
<dbReference type="KEGG" id="sbf:JCM31447_21810"/>
<organism evidence="1 2">
    <name type="scientific">Fluviispira sanaruensis</name>
    <dbReference type="NCBI Taxonomy" id="2493639"/>
    <lineage>
        <taxon>Bacteria</taxon>
        <taxon>Pseudomonadati</taxon>
        <taxon>Bdellovibrionota</taxon>
        <taxon>Oligoflexia</taxon>
        <taxon>Silvanigrellales</taxon>
        <taxon>Silvanigrellaceae</taxon>
        <taxon>Fluviispira</taxon>
    </lineage>
</organism>
<protein>
    <submittedName>
        <fullName evidence="1">Uncharacterized protein</fullName>
    </submittedName>
</protein>
<name>A0A4P2VKB7_FLUSA</name>
<dbReference type="RefSeq" id="WP_172603896.1">
    <property type="nucleotide sequence ID" value="NZ_AP019368.1"/>
</dbReference>
<evidence type="ECO:0000313" key="2">
    <source>
        <dbReference type="Proteomes" id="UP000291236"/>
    </source>
</evidence>
<keyword evidence="2" id="KW-1185">Reference proteome</keyword>
<reference evidence="1 2" key="1">
    <citation type="submission" date="2018-12" db="EMBL/GenBank/DDBJ databases">
        <title>Rubrispira sanarue gen. nov., sp., nov., a member of the order Silvanigrellales, isolated from a brackish lake in Hamamatsu Japan.</title>
        <authorList>
            <person name="Maejima Y."/>
            <person name="Iino T."/>
            <person name="Muraguchi Y."/>
            <person name="Fukuda K."/>
            <person name="Nojiri H."/>
            <person name="Ohkuma M."/>
            <person name="Moriuchi R."/>
            <person name="Dohra H."/>
            <person name="Kimbara K."/>
            <person name="Shintani M."/>
        </authorList>
    </citation>
    <scope>NUCLEOTIDE SEQUENCE [LARGE SCALE GENOMIC DNA]</scope>
    <source>
        <strain evidence="1 2">RF1110005</strain>
    </source>
</reference>